<evidence type="ECO:0000259" key="2">
    <source>
        <dbReference type="Pfam" id="PF05699"/>
    </source>
</evidence>
<dbReference type="InterPro" id="IPR025398">
    <property type="entry name" value="DUF4371"/>
</dbReference>
<evidence type="ECO:0000259" key="3">
    <source>
        <dbReference type="Pfam" id="PF14291"/>
    </source>
</evidence>
<keyword evidence="1" id="KW-0732">Signal</keyword>
<accession>A0A2S2NJM9</accession>
<name>A0A2S2NJM9_SCHGA</name>
<dbReference type="Pfam" id="PF14291">
    <property type="entry name" value="DUF4371"/>
    <property type="match status" value="1"/>
</dbReference>
<proteinExistence type="predicted"/>
<feature type="domain" description="HAT C-terminal dimerisation" evidence="2">
    <location>
        <begin position="761"/>
        <end position="821"/>
    </location>
</feature>
<dbReference type="SUPFAM" id="SSF53098">
    <property type="entry name" value="Ribonuclease H-like"/>
    <property type="match status" value="1"/>
</dbReference>
<dbReference type="InterPro" id="IPR008906">
    <property type="entry name" value="HATC_C_dom"/>
</dbReference>
<gene>
    <name evidence="4" type="primary">ZMYM1_72</name>
    <name evidence="4" type="ORF">g.115</name>
</gene>
<evidence type="ECO:0000313" key="4">
    <source>
        <dbReference type="EMBL" id="MBY17393.1"/>
    </source>
</evidence>
<dbReference type="InterPro" id="IPR012337">
    <property type="entry name" value="RNaseH-like_sf"/>
</dbReference>
<dbReference type="EMBL" id="GGMR01004774">
    <property type="protein sequence ID" value="MBY17393.1"/>
    <property type="molecule type" value="Transcribed_RNA"/>
</dbReference>
<evidence type="ECO:0000256" key="1">
    <source>
        <dbReference type="SAM" id="SignalP"/>
    </source>
</evidence>
<dbReference type="Pfam" id="PF05699">
    <property type="entry name" value="Dimer_Tnp_hAT"/>
    <property type="match status" value="1"/>
</dbReference>
<sequence length="854" mass="98646">MFMIFYINILILTIQGCNSIEVADKFRHTTTNKGLSNDADHSISYKHSDNSEVVEHNSVVITSFKKPNTFELKMFFKAHPVQPFNNVIFNPLLAYYRVKDNNNYKREWLTYEHSSKLFYCTFCLAFSKNSNRFTIGCQSEPRHLYQRLCEHEKSVDHSQCIDSYLLYSKQKDLYNMFTKEKQAEKCKKRAVLDRIIETIKMIGKRGLSYRGAKNAEAAYTLNDATIDHGNFLEVLILISKFDPLLKDHINNAVLKSSKFHNNNKVTGKKSSGRPGSLVTLLSKTTADYIIEAIGQLMRKCISDNINEAQFFSIQIDSTQDINVHDQLSVIIRYVNTNVNERLLGFVRCISGKGEYLCKLVCELLKKNGLDLNKCVGSSTDGAANMRGEYNGFTAWLKKEVPEQIHVWCHAHILNLIMTDVTKICIECVSFFGLLSSIAVFVRESYLRMNKWETTSKYKFISIIGETRWWAKDRCVSKIFGSFHNPKDALFVDIVQTLDEIYNTPNFTSDVRFKAKVYVDSLLKYETIILSQIFLQIFSSTTPLSLYLQTKGLDIFQAYKMVKQTTNILNEQSRNFENILEASNTFTEWANITFNDRHLGLNIPREFAEHRISRKKIMAGEISKDDPTINQVNKYRINVFNVIYDQIINSITQRFSEHEIFSSISILDPSNFVSTLNLSHIDIAKRLIKLTGILNKFDPSLTVGTFTDEIKDFASKWPKIKQLADNDDDQENVLQYDDNDEDNEEKIDENKNKCKDCIVCCFKVLQIYNLHSMAYSNLFLAYKFILTLSCTQVRCETAFSKLKYILNRLRNCLSQEKMDTFLLMNIEKDILQNIKNEDVIELIANKSSLLKNLLI</sequence>
<feature type="signal peptide" evidence="1">
    <location>
        <begin position="1"/>
        <end position="19"/>
    </location>
</feature>
<reference evidence="4" key="1">
    <citation type="submission" date="2018-04" db="EMBL/GenBank/DDBJ databases">
        <title>Transcriptome of Schizaphis graminum biotype I.</title>
        <authorList>
            <person name="Scully E.D."/>
            <person name="Geib S.M."/>
            <person name="Palmer N.A."/>
            <person name="Koch K."/>
            <person name="Bradshaw J."/>
            <person name="Heng-Moss T."/>
            <person name="Sarath G."/>
        </authorList>
    </citation>
    <scope>NUCLEOTIDE SEQUENCE</scope>
</reference>
<dbReference type="GO" id="GO:0046983">
    <property type="term" value="F:protein dimerization activity"/>
    <property type="evidence" value="ECO:0007669"/>
    <property type="project" value="InterPro"/>
</dbReference>
<organism evidence="4">
    <name type="scientific">Schizaphis graminum</name>
    <name type="common">Green bug aphid</name>
    <dbReference type="NCBI Taxonomy" id="13262"/>
    <lineage>
        <taxon>Eukaryota</taxon>
        <taxon>Metazoa</taxon>
        <taxon>Ecdysozoa</taxon>
        <taxon>Arthropoda</taxon>
        <taxon>Hexapoda</taxon>
        <taxon>Insecta</taxon>
        <taxon>Pterygota</taxon>
        <taxon>Neoptera</taxon>
        <taxon>Paraneoptera</taxon>
        <taxon>Hemiptera</taxon>
        <taxon>Sternorrhyncha</taxon>
        <taxon>Aphidomorpha</taxon>
        <taxon>Aphidoidea</taxon>
        <taxon>Aphididae</taxon>
        <taxon>Aphidini</taxon>
        <taxon>Schizaphis</taxon>
    </lineage>
</organism>
<feature type="chain" id="PRO_5015603377" evidence="1">
    <location>
        <begin position="20"/>
        <end position="854"/>
    </location>
</feature>
<dbReference type="AlphaFoldDB" id="A0A2S2NJM9"/>
<protein>
    <submittedName>
        <fullName evidence="4">Zinc finger MYM-type protein 1</fullName>
    </submittedName>
</protein>
<dbReference type="PANTHER" id="PTHR45749">
    <property type="match status" value="1"/>
</dbReference>
<dbReference type="PANTHER" id="PTHR45749:SF21">
    <property type="entry name" value="DUF4371 DOMAIN-CONTAINING PROTEIN"/>
    <property type="match status" value="1"/>
</dbReference>
<feature type="domain" description="DUF4371" evidence="3">
    <location>
        <begin position="177"/>
        <end position="391"/>
    </location>
</feature>